<evidence type="ECO:0000313" key="2">
    <source>
        <dbReference type="EMBL" id="AYV87207.1"/>
    </source>
</evidence>
<accession>A0A3G5AJ41</accession>
<gene>
    <name evidence="2" type="ORF">Sylvanvirus35_5</name>
</gene>
<name>A0A3G5AJ41_9VIRU</name>
<proteinExistence type="predicted"/>
<feature type="compositionally biased region" description="Basic and acidic residues" evidence="1">
    <location>
        <begin position="1"/>
        <end position="15"/>
    </location>
</feature>
<reference evidence="2" key="1">
    <citation type="submission" date="2018-10" db="EMBL/GenBank/DDBJ databases">
        <title>Hidden diversity of soil giant viruses.</title>
        <authorList>
            <person name="Schulz F."/>
            <person name="Alteio L."/>
            <person name="Goudeau D."/>
            <person name="Ryan E.M."/>
            <person name="Malmstrom R.R."/>
            <person name="Blanchard J."/>
            <person name="Woyke T."/>
        </authorList>
    </citation>
    <scope>NUCLEOTIDE SEQUENCE</scope>
    <source>
        <strain evidence="2">SYV1</strain>
    </source>
</reference>
<dbReference type="EMBL" id="MK072541">
    <property type="protein sequence ID" value="AYV87207.1"/>
    <property type="molecule type" value="Genomic_DNA"/>
</dbReference>
<protein>
    <submittedName>
        <fullName evidence="2">Uncharacterized protein</fullName>
    </submittedName>
</protein>
<evidence type="ECO:0000256" key="1">
    <source>
        <dbReference type="SAM" id="MobiDB-lite"/>
    </source>
</evidence>
<sequence length="128" mass="14906">MSSVDHQEGFPEEAKSPVSFFGPRRGSTRGRRCFTPEEDFAIFQQAVEMPMTTSLFWDELAQSHSRIWGPRPGSSLKKRYQDYVREIQNPGSRRLKGRRRCAFFDIVKNIEKKLKIFHEGRAAENLNL</sequence>
<organism evidence="2">
    <name type="scientific">Sylvanvirus sp</name>
    <dbReference type="NCBI Taxonomy" id="2487774"/>
    <lineage>
        <taxon>Viruses</taxon>
    </lineage>
</organism>
<feature type="region of interest" description="Disordered" evidence="1">
    <location>
        <begin position="1"/>
        <end position="32"/>
    </location>
</feature>